<organism evidence="2 3">
    <name type="scientific">Moniliophthora roreri (strain MCA 2997)</name>
    <name type="common">Cocoa frosty pod rot fungus</name>
    <name type="synonym">Crinipellis roreri</name>
    <dbReference type="NCBI Taxonomy" id="1381753"/>
    <lineage>
        <taxon>Eukaryota</taxon>
        <taxon>Fungi</taxon>
        <taxon>Dikarya</taxon>
        <taxon>Basidiomycota</taxon>
        <taxon>Agaricomycotina</taxon>
        <taxon>Agaricomycetes</taxon>
        <taxon>Agaricomycetidae</taxon>
        <taxon>Agaricales</taxon>
        <taxon>Marasmiineae</taxon>
        <taxon>Marasmiaceae</taxon>
        <taxon>Moniliophthora</taxon>
    </lineage>
</organism>
<feature type="compositionally biased region" description="Basic and acidic residues" evidence="1">
    <location>
        <begin position="45"/>
        <end position="63"/>
    </location>
</feature>
<evidence type="ECO:0000256" key="1">
    <source>
        <dbReference type="SAM" id="MobiDB-lite"/>
    </source>
</evidence>
<protein>
    <submittedName>
        <fullName evidence="2">Uncharacterized protein</fullName>
    </submittedName>
</protein>
<feature type="region of interest" description="Disordered" evidence="1">
    <location>
        <begin position="1"/>
        <end position="85"/>
    </location>
</feature>
<feature type="compositionally biased region" description="Polar residues" evidence="1">
    <location>
        <begin position="1"/>
        <end position="13"/>
    </location>
</feature>
<dbReference type="Proteomes" id="UP000017559">
    <property type="component" value="Unassembled WGS sequence"/>
</dbReference>
<evidence type="ECO:0000313" key="2">
    <source>
        <dbReference type="EMBL" id="ESK90166.1"/>
    </source>
</evidence>
<sequence length="85" mass="8829">MSSAGASMGTNSPPLEATGSHNPMGATSVDAAAEGKGKTGAVLDSEQRKQYFADSTHAHESKDVNTSAKPRMMGESLQDKFEQGN</sequence>
<proteinExistence type="predicted"/>
<evidence type="ECO:0000313" key="3">
    <source>
        <dbReference type="Proteomes" id="UP000017559"/>
    </source>
</evidence>
<dbReference type="EMBL" id="AWSO01000468">
    <property type="protein sequence ID" value="ESK90166.1"/>
    <property type="molecule type" value="Genomic_DNA"/>
</dbReference>
<keyword evidence="3" id="KW-1185">Reference proteome</keyword>
<dbReference type="KEGG" id="mrr:Moror_7788"/>
<name>V2XBK8_MONRO</name>
<dbReference type="OrthoDB" id="3143642at2759"/>
<comment type="caution">
    <text evidence="2">The sequence shown here is derived from an EMBL/GenBank/DDBJ whole genome shotgun (WGS) entry which is preliminary data.</text>
</comment>
<reference evidence="2 3" key="1">
    <citation type="journal article" date="2014" name="BMC Genomics">
        <title>Genome and secretome analysis of the hemibiotrophic fungal pathogen, Moniliophthora roreri, which causes frosty pod rot disease of cacao: mechanisms of the biotrophic and necrotrophic phases.</title>
        <authorList>
            <person name="Meinhardt L.W."/>
            <person name="Costa G.G.L."/>
            <person name="Thomazella D.P.T."/>
            <person name="Teixeira P.J.P.L."/>
            <person name="Carazzolle M.F."/>
            <person name="Schuster S.C."/>
            <person name="Carlson J.E."/>
            <person name="Guiltinan M.J."/>
            <person name="Mieczkowski P."/>
            <person name="Farmer A."/>
            <person name="Ramaraj T."/>
            <person name="Crozier J."/>
            <person name="Davis R.E."/>
            <person name="Shao J."/>
            <person name="Melnick R.L."/>
            <person name="Pereira G.A.G."/>
            <person name="Bailey B.A."/>
        </authorList>
    </citation>
    <scope>NUCLEOTIDE SEQUENCE [LARGE SCALE GENOMIC DNA]</scope>
    <source>
        <strain evidence="2 3">MCA 2997</strain>
    </source>
</reference>
<gene>
    <name evidence="2" type="ORF">Moror_7788</name>
</gene>
<accession>V2XBK8</accession>
<dbReference type="HOGENOM" id="CLU_192395_0_0_1"/>
<dbReference type="AlphaFoldDB" id="V2XBK8"/>